<evidence type="ECO:0000313" key="1">
    <source>
        <dbReference type="EMBL" id="KAF4854699.1"/>
    </source>
</evidence>
<reference evidence="1" key="1">
    <citation type="submission" date="2019-06" db="EMBL/GenBank/DDBJ databases">
        <authorList>
            <person name="Gan P."/>
            <person name="Shirasu K."/>
        </authorList>
    </citation>
    <scope>NUCLEOTIDE SEQUENCE [LARGE SCALE GENOMIC DNA]</scope>
    <source>
        <strain evidence="1">CAD2</strain>
    </source>
</reference>
<sequence length="435" mass="49675">MAGLHVLELPCEILDQIISEVRGNLRPVSCVCRTFRVLCEPRIWSHVSLKGSQASSLPALVKYWHLRTEIAAYVLDLNVDWERINRKKEKIKSEDVAELQIIVKSLNLDLPENWHTLTENLSILAGIAILQARNVRQLSITADKKSEYFFKALPFPEETSTCLRNLTDLRFVASQTGTWPVLLDQIFPLMKLAPFIRSFYGINTCGKFEGMDWSRIVKLKLARRGVIPVEDTPRWIKSCGRLEEFDLWALTDYDDLEDILPALTFHGESLKVLKLDIGGWGDTAMRLHSFTKLPSLESLKITADELGFGSDCLLRELQPSLKHLKISGYIDGYREEFVWFAKEVEGGKFPDLRTISFTEWECDGDHENSCRLVDSESWEEGGEVGCDMGQTLCDVREMFSALGVTDPTPWDNPWEKDCTPRELMYHLLLEEATTP</sequence>
<dbReference type="AlphaFoldDB" id="A0A9P5EMZ7"/>
<accession>A0A9P5EMZ7</accession>
<dbReference type="SUPFAM" id="SSF52047">
    <property type="entry name" value="RNI-like"/>
    <property type="match status" value="1"/>
</dbReference>
<evidence type="ECO:0008006" key="3">
    <source>
        <dbReference type="Google" id="ProtNLM"/>
    </source>
</evidence>
<keyword evidence="2" id="KW-1185">Reference proteome</keyword>
<dbReference type="Proteomes" id="UP000711996">
    <property type="component" value="Unassembled WGS sequence"/>
</dbReference>
<organism evidence="1 2">
    <name type="scientific">Colletotrichum siamense</name>
    <name type="common">Anthracnose fungus</name>
    <dbReference type="NCBI Taxonomy" id="690259"/>
    <lineage>
        <taxon>Eukaryota</taxon>
        <taxon>Fungi</taxon>
        <taxon>Dikarya</taxon>
        <taxon>Ascomycota</taxon>
        <taxon>Pezizomycotina</taxon>
        <taxon>Sordariomycetes</taxon>
        <taxon>Hypocreomycetidae</taxon>
        <taxon>Glomerellales</taxon>
        <taxon>Glomerellaceae</taxon>
        <taxon>Colletotrichum</taxon>
        <taxon>Colletotrichum gloeosporioides species complex</taxon>
    </lineage>
</organism>
<dbReference type="InterPro" id="IPR032675">
    <property type="entry name" value="LRR_dom_sf"/>
</dbReference>
<comment type="caution">
    <text evidence="1">The sequence shown here is derived from an EMBL/GenBank/DDBJ whole genome shotgun (WGS) entry which is preliminary data.</text>
</comment>
<name>A0A9P5EMZ7_COLSI</name>
<evidence type="ECO:0000313" key="2">
    <source>
        <dbReference type="Proteomes" id="UP000711996"/>
    </source>
</evidence>
<gene>
    <name evidence="1" type="ORF">CGCSCA2_v009356</name>
</gene>
<protein>
    <recommendedName>
        <fullName evidence="3">F-box domain-containing protein</fullName>
    </recommendedName>
</protein>
<proteinExistence type="predicted"/>
<dbReference type="EMBL" id="QPMT01000032">
    <property type="protein sequence ID" value="KAF4854699.1"/>
    <property type="molecule type" value="Genomic_DNA"/>
</dbReference>
<dbReference type="Gene3D" id="3.80.10.10">
    <property type="entry name" value="Ribonuclease Inhibitor"/>
    <property type="match status" value="1"/>
</dbReference>
<dbReference type="OrthoDB" id="10496448at2759"/>